<dbReference type="EMBL" id="KZ857388">
    <property type="protein sequence ID" value="RDX52953.1"/>
    <property type="molecule type" value="Genomic_DNA"/>
</dbReference>
<feature type="compositionally biased region" description="Polar residues" evidence="1">
    <location>
        <begin position="53"/>
        <end position="64"/>
    </location>
</feature>
<name>A0A371DKA0_9APHY</name>
<feature type="region of interest" description="Disordered" evidence="1">
    <location>
        <begin position="35"/>
        <end position="64"/>
    </location>
</feature>
<evidence type="ECO:0000313" key="2">
    <source>
        <dbReference type="EMBL" id="RDX52953.1"/>
    </source>
</evidence>
<sequence length="64" mass="7303">MLYVIPQDAFVLAKLLARPTGTKYELPNTRRIYGEVRRQGRRTISHEEREGGPSTSTLQSLRTS</sequence>
<gene>
    <name evidence="2" type="ORF">OH76DRAFT_58227</name>
</gene>
<proteinExistence type="predicted"/>
<evidence type="ECO:0000313" key="3">
    <source>
        <dbReference type="Proteomes" id="UP000256964"/>
    </source>
</evidence>
<accession>A0A371DKA0</accession>
<evidence type="ECO:0000256" key="1">
    <source>
        <dbReference type="SAM" id="MobiDB-lite"/>
    </source>
</evidence>
<protein>
    <submittedName>
        <fullName evidence="2">Uncharacterized protein</fullName>
    </submittedName>
</protein>
<dbReference type="AlphaFoldDB" id="A0A371DKA0"/>
<reference evidence="2 3" key="1">
    <citation type="journal article" date="2018" name="Biotechnol. Biofuels">
        <title>Integrative visual omics of the white-rot fungus Polyporus brumalis exposes the biotechnological potential of its oxidative enzymes for delignifying raw plant biomass.</title>
        <authorList>
            <person name="Miyauchi S."/>
            <person name="Rancon A."/>
            <person name="Drula E."/>
            <person name="Hage H."/>
            <person name="Chaduli D."/>
            <person name="Favel A."/>
            <person name="Grisel S."/>
            <person name="Henrissat B."/>
            <person name="Herpoel-Gimbert I."/>
            <person name="Ruiz-Duenas F.J."/>
            <person name="Chevret D."/>
            <person name="Hainaut M."/>
            <person name="Lin J."/>
            <person name="Wang M."/>
            <person name="Pangilinan J."/>
            <person name="Lipzen A."/>
            <person name="Lesage-Meessen L."/>
            <person name="Navarro D."/>
            <person name="Riley R."/>
            <person name="Grigoriev I.V."/>
            <person name="Zhou S."/>
            <person name="Raouche S."/>
            <person name="Rosso M.N."/>
        </authorList>
    </citation>
    <scope>NUCLEOTIDE SEQUENCE [LARGE SCALE GENOMIC DNA]</scope>
    <source>
        <strain evidence="2 3">BRFM 1820</strain>
    </source>
</reference>
<keyword evidence="3" id="KW-1185">Reference proteome</keyword>
<feature type="compositionally biased region" description="Basic and acidic residues" evidence="1">
    <location>
        <begin position="35"/>
        <end position="51"/>
    </location>
</feature>
<dbReference type="Proteomes" id="UP000256964">
    <property type="component" value="Unassembled WGS sequence"/>
</dbReference>
<organism evidence="2 3">
    <name type="scientific">Lentinus brumalis</name>
    <dbReference type="NCBI Taxonomy" id="2498619"/>
    <lineage>
        <taxon>Eukaryota</taxon>
        <taxon>Fungi</taxon>
        <taxon>Dikarya</taxon>
        <taxon>Basidiomycota</taxon>
        <taxon>Agaricomycotina</taxon>
        <taxon>Agaricomycetes</taxon>
        <taxon>Polyporales</taxon>
        <taxon>Polyporaceae</taxon>
        <taxon>Lentinus</taxon>
    </lineage>
</organism>